<evidence type="ECO:0000256" key="3">
    <source>
        <dbReference type="ARBA" id="ARBA00023163"/>
    </source>
</evidence>
<organism evidence="5 6">
    <name type="scientific">Kordiimonas pumila</name>
    <dbReference type="NCBI Taxonomy" id="2161677"/>
    <lineage>
        <taxon>Bacteria</taxon>
        <taxon>Pseudomonadati</taxon>
        <taxon>Pseudomonadota</taxon>
        <taxon>Alphaproteobacteria</taxon>
        <taxon>Kordiimonadales</taxon>
        <taxon>Kordiimonadaceae</taxon>
        <taxon>Kordiimonas</taxon>
    </lineage>
</organism>
<dbReference type="SMART" id="SM00422">
    <property type="entry name" value="HTH_MERR"/>
    <property type="match status" value="1"/>
</dbReference>
<dbReference type="EMBL" id="JBHRSL010000005">
    <property type="protein sequence ID" value="MFC3051903.1"/>
    <property type="molecule type" value="Genomic_DNA"/>
</dbReference>
<evidence type="ECO:0000256" key="1">
    <source>
        <dbReference type="ARBA" id="ARBA00023015"/>
    </source>
</evidence>
<dbReference type="SUPFAM" id="SSF46955">
    <property type="entry name" value="Putative DNA-binding domain"/>
    <property type="match status" value="1"/>
</dbReference>
<keyword evidence="1" id="KW-0805">Transcription regulation</keyword>
<evidence type="ECO:0000313" key="5">
    <source>
        <dbReference type="EMBL" id="MFC3051903.1"/>
    </source>
</evidence>
<dbReference type="CDD" id="cd04785">
    <property type="entry name" value="HTH_CadR-PbrR-like"/>
    <property type="match status" value="1"/>
</dbReference>
<dbReference type="PANTHER" id="PTHR30204:SF94">
    <property type="entry name" value="HEAVY METAL-DEPENDENT TRANSCRIPTIONAL REGULATOR HI_0293-RELATED"/>
    <property type="match status" value="1"/>
</dbReference>
<sequence length="142" mass="16298">MLEKFMIGDLARQTDCKVQTVRYYEDIGLMPLAQRAENGRRMYDRNDLERLNFIRHSRDMGFTLDDIKAILALADQPDQPCDAVDHIARNHLKKVERKITSLQALQSELKRIVSHCEGGTVANCQIIHVLADHSLCEKHGKK</sequence>
<dbReference type="InterPro" id="IPR009061">
    <property type="entry name" value="DNA-bd_dom_put_sf"/>
</dbReference>
<name>A0ABV7D400_9PROT</name>
<keyword evidence="2" id="KW-0238">DNA-binding</keyword>
<dbReference type="RefSeq" id="WP_194214249.1">
    <property type="nucleotide sequence ID" value="NZ_CP061205.1"/>
</dbReference>
<evidence type="ECO:0000256" key="2">
    <source>
        <dbReference type="ARBA" id="ARBA00023125"/>
    </source>
</evidence>
<dbReference type="InterPro" id="IPR047057">
    <property type="entry name" value="MerR_fam"/>
</dbReference>
<evidence type="ECO:0000259" key="4">
    <source>
        <dbReference type="PROSITE" id="PS50937"/>
    </source>
</evidence>
<gene>
    <name evidence="5" type="ORF">ACFOKA_08300</name>
</gene>
<dbReference type="PRINTS" id="PR00040">
    <property type="entry name" value="HTHMERR"/>
</dbReference>
<dbReference type="PROSITE" id="PS00552">
    <property type="entry name" value="HTH_MERR_1"/>
    <property type="match status" value="1"/>
</dbReference>
<proteinExistence type="predicted"/>
<keyword evidence="3" id="KW-0804">Transcription</keyword>
<evidence type="ECO:0000313" key="6">
    <source>
        <dbReference type="Proteomes" id="UP001595444"/>
    </source>
</evidence>
<accession>A0ABV7D400</accession>
<protein>
    <submittedName>
        <fullName evidence="5">Helix-turn-helix domain-containing protein</fullName>
    </submittedName>
</protein>
<dbReference type="Gene3D" id="1.10.1660.10">
    <property type="match status" value="1"/>
</dbReference>
<dbReference type="Pfam" id="PF00376">
    <property type="entry name" value="MerR"/>
    <property type="match status" value="1"/>
</dbReference>
<dbReference type="Proteomes" id="UP001595444">
    <property type="component" value="Unassembled WGS sequence"/>
</dbReference>
<dbReference type="Pfam" id="PF09278">
    <property type="entry name" value="MerR-DNA-bind"/>
    <property type="match status" value="1"/>
</dbReference>
<comment type="caution">
    <text evidence="5">The sequence shown here is derived from an EMBL/GenBank/DDBJ whole genome shotgun (WGS) entry which is preliminary data.</text>
</comment>
<dbReference type="PROSITE" id="PS50937">
    <property type="entry name" value="HTH_MERR_2"/>
    <property type="match status" value="1"/>
</dbReference>
<dbReference type="InterPro" id="IPR015358">
    <property type="entry name" value="Tscrpt_reg_MerR_DNA-bd"/>
</dbReference>
<dbReference type="PANTHER" id="PTHR30204">
    <property type="entry name" value="REDOX-CYCLING DRUG-SENSING TRANSCRIPTIONAL ACTIVATOR SOXR"/>
    <property type="match status" value="1"/>
</dbReference>
<feature type="domain" description="HTH merR-type" evidence="4">
    <location>
        <begin position="4"/>
        <end position="73"/>
    </location>
</feature>
<dbReference type="InterPro" id="IPR000551">
    <property type="entry name" value="MerR-type_HTH_dom"/>
</dbReference>
<reference evidence="6" key="1">
    <citation type="journal article" date="2019" name="Int. J. Syst. Evol. Microbiol.">
        <title>The Global Catalogue of Microorganisms (GCM) 10K type strain sequencing project: providing services to taxonomists for standard genome sequencing and annotation.</title>
        <authorList>
            <consortium name="The Broad Institute Genomics Platform"/>
            <consortium name="The Broad Institute Genome Sequencing Center for Infectious Disease"/>
            <person name="Wu L."/>
            <person name="Ma J."/>
        </authorList>
    </citation>
    <scope>NUCLEOTIDE SEQUENCE [LARGE SCALE GENOMIC DNA]</scope>
    <source>
        <strain evidence="6">KCTC 62164</strain>
    </source>
</reference>
<keyword evidence="6" id="KW-1185">Reference proteome</keyword>